<dbReference type="Proteomes" id="UP000008281">
    <property type="component" value="Unassembled WGS sequence"/>
</dbReference>
<dbReference type="GO" id="GO:0042795">
    <property type="term" value="P:snRNA transcription by RNA polymerase II"/>
    <property type="evidence" value="ECO:0007669"/>
    <property type="project" value="TreeGrafter"/>
</dbReference>
<sequence>MPKGGASSLTPVYAGLREDLDAFLRAFMQLDTIRFVDYKQLFQHRGMIQLFNGRSNSAEIIEFNECLLVYCLPYMEEFVCEGVPRSLKERLFGLYSLYTFYYVQQENHVVKVRMDPDASRNFRKLAELLVQERIYDGYLTCLKLLEDKALKHVAFIPIHDPSNFKRFYTDEKVTGVSVLTNLNDPLGNIKSLYESDTFTMLGFIHKEYAKMKENLGFIGCPLPDVQQKIKEIIEQHSQSLEKSLGVDEIINTDHSSEQLSSRGMLRSSIKEQAHAADLKLSRSRRHRSSMPLVVPTDTFDFVRELKPDVKKLKKIKVDAGTVVPVSKVSSEPVSPLKTRRGRNKTSHTVIKEEPSSPEHASPAKKWKRPARSHVFSDSDHLFIHDSLSVSAPLLNKKSELEHNEDFGMEKCEKPNRFQLNEITPEQKPVIGKSALHESIPTNCKIKREPIDQSSAENGSLAIESIRRAYVKEQSHVCEIVGSSSILGNHEEVATVSPLKSILKTQRSSLKRHVSFREKDDGQLDTTVYEISSSSSNIACKITEEQKPCSILPEPVYEAQNATTSEVTDDTEFDDRDMFKPLEDGFTEDYLDLVLEDSDDDMMIIDDM</sequence>
<dbReference type="Pfam" id="PF09808">
    <property type="entry name" value="SNAPC1"/>
    <property type="match status" value="1"/>
</dbReference>
<dbReference type="OrthoDB" id="20127at2759"/>
<dbReference type="AlphaFoldDB" id="E3M496"/>
<dbReference type="InterPro" id="IPR019188">
    <property type="entry name" value="SNAPC1"/>
</dbReference>
<dbReference type="PANTHER" id="PTHR15131">
    <property type="entry name" value="SMALL NUCLEAR RNA ACTIVATING COMPLEX, POLYPEPTIDE 1"/>
    <property type="match status" value="1"/>
</dbReference>
<dbReference type="GO" id="GO:0042796">
    <property type="term" value="P:snRNA transcription by RNA polymerase III"/>
    <property type="evidence" value="ECO:0007669"/>
    <property type="project" value="TreeGrafter"/>
</dbReference>
<dbReference type="GO" id="GO:0043565">
    <property type="term" value="F:sequence-specific DNA binding"/>
    <property type="evidence" value="ECO:0007669"/>
    <property type="project" value="TreeGrafter"/>
</dbReference>
<proteinExistence type="predicted"/>
<reference evidence="2" key="1">
    <citation type="submission" date="2007-07" db="EMBL/GenBank/DDBJ databases">
        <title>PCAP assembly of the Caenorhabditis remanei genome.</title>
        <authorList>
            <consortium name="The Caenorhabditis remanei Sequencing Consortium"/>
            <person name="Wilson R.K."/>
        </authorList>
    </citation>
    <scope>NUCLEOTIDE SEQUENCE [LARGE SCALE GENOMIC DNA]</scope>
    <source>
        <strain evidence="2">PB4641</strain>
    </source>
</reference>
<evidence type="ECO:0000256" key="1">
    <source>
        <dbReference type="SAM" id="MobiDB-lite"/>
    </source>
</evidence>
<evidence type="ECO:0000313" key="3">
    <source>
        <dbReference type="Proteomes" id="UP000008281"/>
    </source>
</evidence>
<dbReference type="HOGENOM" id="CLU_029289_0_0_1"/>
<dbReference type="FunCoup" id="E3M496">
    <property type="interactions" value="18"/>
</dbReference>
<evidence type="ECO:0000313" key="2">
    <source>
        <dbReference type="EMBL" id="EFO91549.1"/>
    </source>
</evidence>
<organism evidence="3">
    <name type="scientific">Caenorhabditis remanei</name>
    <name type="common">Caenorhabditis vulgaris</name>
    <dbReference type="NCBI Taxonomy" id="31234"/>
    <lineage>
        <taxon>Eukaryota</taxon>
        <taxon>Metazoa</taxon>
        <taxon>Ecdysozoa</taxon>
        <taxon>Nematoda</taxon>
        <taxon>Chromadorea</taxon>
        <taxon>Rhabditida</taxon>
        <taxon>Rhabditina</taxon>
        <taxon>Rhabditomorpha</taxon>
        <taxon>Rhabditoidea</taxon>
        <taxon>Rhabditidae</taxon>
        <taxon>Peloderinae</taxon>
        <taxon>Caenorhabditis</taxon>
    </lineage>
</organism>
<dbReference type="EMBL" id="DS268424">
    <property type="protein sequence ID" value="EFO91549.1"/>
    <property type="molecule type" value="Genomic_DNA"/>
</dbReference>
<protein>
    <submittedName>
        <fullName evidence="2">Uncharacterized protein</fullName>
    </submittedName>
</protein>
<dbReference type="InParanoid" id="E3M496"/>
<feature type="region of interest" description="Disordered" evidence="1">
    <location>
        <begin position="330"/>
        <end position="370"/>
    </location>
</feature>
<dbReference type="GO" id="GO:0019185">
    <property type="term" value="C:snRNA-activating protein complex"/>
    <property type="evidence" value="ECO:0007669"/>
    <property type="project" value="TreeGrafter"/>
</dbReference>
<dbReference type="PANTHER" id="PTHR15131:SF7">
    <property type="entry name" value="SNAPC (SMALL NUCLEAR RNA ACTIVATING COMPLEX) HOMOLOG-RELATED"/>
    <property type="match status" value="1"/>
</dbReference>
<name>E3M496_CAERE</name>
<keyword evidence="3" id="KW-1185">Reference proteome</keyword>
<dbReference type="eggNOG" id="KOG4746">
    <property type="taxonomic scope" value="Eukaryota"/>
</dbReference>
<accession>E3M496</accession>
<dbReference type="OMA" id="PYMEEFV"/>
<dbReference type="STRING" id="31234.E3M496"/>
<gene>
    <name evidence="2" type="ORF">CRE_11878</name>
</gene>